<evidence type="ECO:0000313" key="3">
    <source>
        <dbReference type="Proteomes" id="UP001162131"/>
    </source>
</evidence>
<accession>A0AAU9IRA0</accession>
<evidence type="ECO:0000313" key="2">
    <source>
        <dbReference type="EMBL" id="CAG9315657.1"/>
    </source>
</evidence>
<dbReference type="AlphaFoldDB" id="A0AAU9IRA0"/>
<keyword evidence="3" id="KW-1185">Reference proteome</keyword>
<comment type="caution">
    <text evidence="2">The sequence shown here is derived from an EMBL/GenBank/DDBJ whole genome shotgun (WGS) entry which is preliminary data.</text>
</comment>
<feature type="transmembrane region" description="Helical" evidence="1">
    <location>
        <begin position="113"/>
        <end position="131"/>
    </location>
</feature>
<sequence length="135" mass="15118">MASSDYYVNKVSGVDKAMEWLIKGANLGFYFGLFFAKHEVKRNDMGSLRYSGALSFFVIKNMLVAGGSLATLMFLVTALEKSRRVNDGLNYGIAAGITLTLWHKAWEIPRNHLGKYIILFSLGAGYFGNMLKYQE</sequence>
<proteinExistence type="predicted"/>
<reference evidence="2" key="1">
    <citation type="submission" date="2021-09" db="EMBL/GenBank/DDBJ databases">
        <authorList>
            <consortium name="AG Swart"/>
            <person name="Singh M."/>
            <person name="Singh A."/>
            <person name="Seah K."/>
            <person name="Emmerich C."/>
        </authorList>
    </citation>
    <scope>NUCLEOTIDE SEQUENCE</scope>
    <source>
        <strain evidence="2">ATCC30299</strain>
    </source>
</reference>
<feature type="transmembrane region" description="Helical" evidence="1">
    <location>
        <begin position="88"/>
        <end position="106"/>
    </location>
</feature>
<organism evidence="2 3">
    <name type="scientific">Blepharisma stoltei</name>
    <dbReference type="NCBI Taxonomy" id="1481888"/>
    <lineage>
        <taxon>Eukaryota</taxon>
        <taxon>Sar</taxon>
        <taxon>Alveolata</taxon>
        <taxon>Ciliophora</taxon>
        <taxon>Postciliodesmatophora</taxon>
        <taxon>Heterotrichea</taxon>
        <taxon>Heterotrichida</taxon>
        <taxon>Blepharismidae</taxon>
        <taxon>Blepharisma</taxon>
    </lineage>
</organism>
<keyword evidence="1" id="KW-0472">Membrane</keyword>
<keyword evidence="1" id="KW-1133">Transmembrane helix</keyword>
<name>A0AAU9IRA0_9CILI</name>
<dbReference type="Proteomes" id="UP001162131">
    <property type="component" value="Unassembled WGS sequence"/>
</dbReference>
<gene>
    <name evidence="2" type="ORF">BSTOLATCC_MIC14407</name>
</gene>
<evidence type="ECO:0000256" key="1">
    <source>
        <dbReference type="SAM" id="Phobius"/>
    </source>
</evidence>
<dbReference type="EMBL" id="CAJZBQ010000014">
    <property type="protein sequence ID" value="CAG9315657.1"/>
    <property type="molecule type" value="Genomic_DNA"/>
</dbReference>
<protein>
    <submittedName>
        <fullName evidence="2">Uncharacterized protein</fullName>
    </submittedName>
</protein>
<feature type="transmembrane region" description="Helical" evidence="1">
    <location>
        <begin position="57"/>
        <end position="76"/>
    </location>
</feature>
<keyword evidence="1" id="KW-0812">Transmembrane</keyword>